<dbReference type="AlphaFoldDB" id="A0A1M5J090"/>
<proteinExistence type="predicted"/>
<dbReference type="Proteomes" id="UP000189796">
    <property type="component" value="Chromosome I"/>
</dbReference>
<organism evidence="1 2">
    <name type="scientific">Bradyrhizobium erythrophlei</name>
    <dbReference type="NCBI Taxonomy" id="1437360"/>
    <lineage>
        <taxon>Bacteria</taxon>
        <taxon>Pseudomonadati</taxon>
        <taxon>Pseudomonadota</taxon>
        <taxon>Alphaproteobacteria</taxon>
        <taxon>Hyphomicrobiales</taxon>
        <taxon>Nitrobacteraceae</taxon>
        <taxon>Bradyrhizobium</taxon>
    </lineage>
</organism>
<name>A0A1M5J090_9BRAD</name>
<gene>
    <name evidence="1" type="ORF">SAMN05443248_1205</name>
</gene>
<accession>A0A1M5J090</accession>
<protein>
    <submittedName>
        <fullName evidence="1">Uncharacterized protein</fullName>
    </submittedName>
</protein>
<sequence>MPLPDSCAAAQDLQGPATIAKLVNIALLNGEAVEELIPAGAAEVALAATVRVHSESWLATFSYAHPKRWPLRRDYLRTPELNGAVPIVGAPGAGALLTRGPVLLQVGTAFVAPTDGQ</sequence>
<evidence type="ECO:0000313" key="1">
    <source>
        <dbReference type="EMBL" id="SHG34007.1"/>
    </source>
</evidence>
<evidence type="ECO:0000313" key="2">
    <source>
        <dbReference type="Proteomes" id="UP000189796"/>
    </source>
</evidence>
<reference evidence="1 2" key="1">
    <citation type="submission" date="2016-11" db="EMBL/GenBank/DDBJ databases">
        <authorList>
            <person name="Jaros S."/>
            <person name="Januszkiewicz K."/>
            <person name="Wedrychowicz H."/>
        </authorList>
    </citation>
    <scope>NUCLEOTIDE SEQUENCE [LARGE SCALE GENOMIC DNA]</scope>
    <source>
        <strain evidence="1 2">GAS138</strain>
    </source>
</reference>
<dbReference type="EMBL" id="LT670817">
    <property type="protein sequence ID" value="SHG34007.1"/>
    <property type="molecule type" value="Genomic_DNA"/>
</dbReference>